<evidence type="ECO:0000256" key="2">
    <source>
        <dbReference type="ARBA" id="ARBA00022801"/>
    </source>
</evidence>
<evidence type="ECO:0000256" key="3">
    <source>
        <dbReference type="SAM" id="MobiDB-lite"/>
    </source>
</evidence>
<dbReference type="AlphaFoldDB" id="A0A7S0YI64"/>
<protein>
    <recommendedName>
        <fullName evidence="4">AB hydrolase-1 domain-containing protein</fullName>
    </recommendedName>
</protein>
<dbReference type="Pfam" id="PF12697">
    <property type="entry name" value="Abhydrolase_6"/>
    <property type="match status" value="1"/>
</dbReference>
<evidence type="ECO:0000256" key="1">
    <source>
        <dbReference type="ARBA" id="ARBA00010088"/>
    </source>
</evidence>
<dbReference type="PANTHER" id="PTHR43248:SF3">
    <property type="entry name" value="AB HYDROLASE-1 DOMAIN-CONTAINING PROTEIN"/>
    <property type="match status" value="1"/>
</dbReference>
<feature type="compositionally biased region" description="Low complexity" evidence="3">
    <location>
        <begin position="411"/>
        <end position="421"/>
    </location>
</feature>
<feature type="domain" description="AB hydrolase-1" evidence="4">
    <location>
        <begin position="68"/>
        <end position="299"/>
    </location>
</feature>
<reference evidence="5" key="1">
    <citation type="submission" date="2021-01" db="EMBL/GenBank/DDBJ databases">
        <authorList>
            <person name="Corre E."/>
            <person name="Pelletier E."/>
            <person name="Niang G."/>
            <person name="Scheremetjew M."/>
            <person name="Finn R."/>
            <person name="Kale V."/>
            <person name="Holt S."/>
            <person name="Cochrane G."/>
            <person name="Meng A."/>
            <person name="Brown T."/>
            <person name="Cohen L."/>
        </authorList>
    </citation>
    <scope>NUCLEOTIDE SEQUENCE</scope>
    <source>
        <strain evidence="5">SAG 63-3</strain>
    </source>
</reference>
<evidence type="ECO:0000313" key="5">
    <source>
        <dbReference type="EMBL" id="CAD8777434.1"/>
    </source>
</evidence>
<feature type="region of interest" description="Disordered" evidence="3">
    <location>
        <begin position="409"/>
        <end position="447"/>
    </location>
</feature>
<comment type="similarity">
    <text evidence="1">Belongs to the peptidase S33 family.</text>
</comment>
<dbReference type="InterPro" id="IPR051601">
    <property type="entry name" value="Serine_prot/Carboxylest_S33"/>
</dbReference>
<accession>A0A7S0YI64</accession>
<dbReference type="SUPFAM" id="SSF53474">
    <property type="entry name" value="alpha/beta-Hydrolases"/>
    <property type="match status" value="1"/>
</dbReference>
<keyword evidence="2" id="KW-0378">Hydrolase</keyword>
<evidence type="ECO:0000259" key="4">
    <source>
        <dbReference type="Pfam" id="PF12697"/>
    </source>
</evidence>
<dbReference type="EMBL" id="HBFM01020032">
    <property type="protein sequence ID" value="CAD8777434.1"/>
    <property type="molecule type" value="Transcribed_RNA"/>
</dbReference>
<proteinExistence type="inferred from homology"/>
<name>A0A7S0YI64_9CHLO</name>
<feature type="compositionally biased region" description="Low complexity" evidence="3">
    <location>
        <begin position="346"/>
        <end position="384"/>
    </location>
</feature>
<dbReference type="PANTHER" id="PTHR43248">
    <property type="entry name" value="2-SUCCINYL-6-HYDROXY-2,4-CYCLOHEXADIENE-1-CARBOXYLATE SYNTHASE"/>
    <property type="match status" value="1"/>
</dbReference>
<organism evidence="5">
    <name type="scientific">Polytomella parva</name>
    <dbReference type="NCBI Taxonomy" id="51329"/>
    <lineage>
        <taxon>Eukaryota</taxon>
        <taxon>Viridiplantae</taxon>
        <taxon>Chlorophyta</taxon>
        <taxon>core chlorophytes</taxon>
        <taxon>Chlorophyceae</taxon>
        <taxon>CS clade</taxon>
        <taxon>Chlamydomonadales</taxon>
        <taxon>Chlamydomonadaceae</taxon>
        <taxon>Polytomella</taxon>
    </lineage>
</organism>
<feature type="region of interest" description="Disordered" evidence="3">
    <location>
        <begin position="346"/>
        <end position="388"/>
    </location>
</feature>
<dbReference type="GO" id="GO:0016787">
    <property type="term" value="F:hydrolase activity"/>
    <property type="evidence" value="ECO:0007669"/>
    <property type="project" value="UniProtKB-KW"/>
</dbReference>
<sequence length="502" mass="54905">MTRAMQPIFKTVVDTFRSNKVRNNYCNTLRLYATARLNDPLNKSSVLAYEEIKFGPKSPASNSPERTVIIMHGLLGSGRNWRSWAKRLAESAATASGEPWRLLLVDLRCHGSSSRLPGLPTPHNIESSASDVIRFLQAEGIAPASVRAIIGHSFGGKVAIEMLHQLEKEAQSVPPQVWVLDSQPGKISDEQDRSNGVSLVLQTVHDIKLPVPNRQWLIDHLASLKFTPALSAWLASNLVPSPKSDGFHWAFDPRGAASLYLSYKMTDLWHVLESPPAKSTVFLVTGDKSDRWPADNAIRLLRANQIQGQRDAMENRRRAAANAVNDPLAAALEAFATASAARAASAHMPPGMPRMSPSSSFGGLSPFSMDPANASSANRSAPRPMQSNFQLSKEQMQELMEEINRQAQFTPSYHNPPSSHSSGHRHSQSLKKSRNSQEESKTDAGTEDTGKFRHLVLQDAGHWVHVDNPTGLLQMVLPRILSESGVVEAAPAVEAPASVPMI</sequence>
<dbReference type="Gene3D" id="3.40.50.1820">
    <property type="entry name" value="alpha/beta hydrolase"/>
    <property type="match status" value="1"/>
</dbReference>
<dbReference type="InterPro" id="IPR000073">
    <property type="entry name" value="AB_hydrolase_1"/>
</dbReference>
<feature type="compositionally biased region" description="Basic residues" evidence="3">
    <location>
        <begin position="422"/>
        <end position="434"/>
    </location>
</feature>
<feature type="compositionally biased region" description="Basic and acidic residues" evidence="3">
    <location>
        <begin position="435"/>
        <end position="447"/>
    </location>
</feature>
<dbReference type="InterPro" id="IPR029058">
    <property type="entry name" value="AB_hydrolase_fold"/>
</dbReference>
<gene>
    <name evidence="5" type="ORF">PPAR00522_LOCUS13068</name>
</gene>